<evidence type="ECO:0000256" key="8">
    <source>
        <dbReference type="ARBA" id="ARBA00023136"/>
    </source>
</evidence>
<dbReference type="InterPro" id="IPR027469">
    <property type="entry name" value="Cation_efflux_TMD_sf"/>
</dbReference>
<evidence type="ECO:0000256" key="2">
    <source>
        <dbReference type="ARBA" id="ARBA00010212"/>
    </source>
</evidence>
<keyword evidence="6" id="KW-0864">Zinc transport</keyword>
<feature type="transmembrane region" description="Helical" evidence="9">
    <location>
        <begin position="38"/>
        <end position="59"/>
    </location>
</feature>
<dbReference type="GO" id="GO:0006882">
    <property type="term" value="P:intracellular zinc ion homeostasis"/>
    <property type="evidence" value="ECO:0007669"/>
    <property type="project" value="TreeGrafter"/>
</dbReference>
<comment type="similarity">
    <text evidence="2">Belongs to the cation diffusion facilitator (CDF) transporter (TC 2.A.4) family. FieF subfamily.</text>
</comment>
<dbReference type="STRING" id="406100.SAMN04488052_101287"/>
<evidence type="ECO:0000256" key="6">
    <source>
        <dbReference type="ARBA" id="ARBA00022906"/>
    </source>
</evidence>
<organism evidence="11 12">
    <name type="scientific">Aquisalimonas asiatica</name>
    <dbReference type="NCBI Taxonomy" id="406100"/>
    <lineage>
        <taxon>Bacteria</taxon>
        <taxon>Pseudomonadati</taxon>
        <taxon>Pseudomonadota</taxon>
        <taxon>Gammaproteobacteria</taxon>
        <taxon>Chromatiales</taxon>
        <taxon>Ectothiorhodospiraceae</taxon>
        <taxon>Aquisalimonas</taxon>
    </lineage>
</organism>
<proteinExistence type="inferred from homology"/>
<keyword evidence="6" id="KW-0862">Zinc</keyword>
<dbReference type="InterPro" id="IPR050291">
    <property type="entry name" value="CDF_Transporter"/>
</dbReference>
<keyword evidence="8 9" id="KW-0472">Membrane</keyword>
<feature type="transmembrane region" description="Helical" evidence="9">
    <location>
        <begin position="112"/>
        <end position="133"/>
    </location>
</feature>
<dbReference type="AlphaFoldDB" id="A0A1H8Q248"/>
<evidence type="ECO:0000256" key="9">
    <source>
        <dbReference type="SAM" id="Phobius"/>
    </source>
</evidence>
<keyword evidence="4" id="KW-0408">Iron</keyword>
<dbReference type="InterPro" id="IPR002524">
    <property type="entry name" value="Cation_efflux"/>
</dbReference>
<feature type="transmembrane region" description="Helical" evidence="9">
    <location>
        <begin position="180"/>
        <end position="204"/>
    </location>
</feature>
<evidence type="ECO:0000256" key="3">
    <source>
        <dbReference type="ARBA" id="ARBA00022448"/>
    </source>
</evidence>
<accession>A0A1H8Q248</accession>
<keyword evidence="3" id="KW-0813">Transport</keyword>
<reference evidence="11 12" key="1">
    <citation type="submission" date="2016-10" db="EMBL/GenBank/DDBJ databases">
        <authorList>
            <person name="de Groot N.N."/>
        </authorList>
    </citation>
    <scope>NUCLEOTIDE SEQUENCE [LARGE SCALE GENOMIC DNA]</scope>
    <source>
        <strain evidence="11 12">CGMCC 1.6291</strain>
    </source>
</reference>
<keyword evidence="7 9" id="KW-1133">Transmembrane helix</keyword>
<feature type="transmembrane region" description="Helical" evidence="9">
    <location>
        <begin position="79"/>
        <end position="100"/>
    </location>
</feature>
<dbReference type="Proteomes" id="UP000199657">
    <property type="component" value="Unassembled WGS sequence"/>
</dbReference>
<name>A0A1H8Q248_9GAMM</name>
<dbReference type="GO" id="GO:0015093">
    <property type="term" value="F:ferrous iron transmembrane transporter activity"/>
    <property type="evidence" value="ECO:0007669"/>
    <property type="project" value="TreeGrafter"/>
</dbReference>
<feature type="transmembrane region" description="Helical" evidence="9">
    <location>
        <begin position="154"/>
        <end position="174"/>
    </location>
</feature>
<evidence type="ECO:0000259" key="10">
    <source>
        <dbReference type="Pfam" id="PF01545"/>
    </source>
</evidence>
<keyword evidence="12" id="KW-1185">Reference proteome</keyword>
<dbReference type="SUPFAM" id="SSF161111">
    <property type="entry name" value="Cation efflux protein transmembrane domain-like"/>
    <property type="match status" value="1"/>
</dbReference>
<dbReference type="OrthoDB" id="268546at2"/>
<protein>
    <submittedName>
        <fullName evidence="11">Cation diffusion facilitator family transporter</fullName>
    </submittedName>
</protein>
<dbReference type="Pfam" id="PF01545">
    <property type="entry name" value="Cation_efflux"/>
    <property type="match status" value="1"/>
</dbReference>
<evidence type="ECO:0000313" key="11">
    <source>
        <dbReference type="EMBL" id="SEO47987.1"/>
    </source>
</evidence>
<feature type="domain" description="Cation efflux protein transmembrane" evidence="10">
    <location>
        <begin position="15"/>
        <end position="212"/>
    </location>
</feature>
<feature type="transmembrane region" description="Helical" evidence="9">
    <location>
        <begin position="12"/>
        <end position="32"/>
    </location>
</feature>
<dbReference type="GO" id="GO:0015086">
    <property type="term" value="F:cadmium ion transmembrane transporter activity"/>
    <property type="evidence" value="ECO:0007669"/>
    <property type="project" value="TreeGrafter"/>
</dbReference>
<keyword evidence="4" id="KW-0410">Iron transport</keyword>
<dbReference type="GO" id="GO:0005886">
    <property type="term" value="C:plasma membrane"/>
    <property type="evidence" value="ECO:0007669"/>
    <property type="project" value="TreeGrafter"/>
</dbReference>
<gene>
    <name evidence="11" type="ORF">SAMN04488052_101287</name>
</gene>
<evidence type="ECO:0000256" key="7">
    <source>
        <dbReference type="ARBA" id="ARBA00022989"/>
    </source>
</evidence>
<dbReference type="InterPro" id="IPR058533">
    <property type="entry name" value="Cation_efflux_TM"/>
</dbReference>
<keyword evidence="5 9" id="KW-0812">Transmembrane</keyword>
<comment type="subcellular location">
    <subcellularLocation>
        <location evidence="1">Membrane</location>
        <topology evidence="1">Multi-pass membrane protein</topology>
    </subcellularLocation>
</comment>
<keyword evidence="6" id="KW-0406">Ion transport</keyword>
<evidence type="ECO:0000256" key="1">
    <source>
        <dbReference type="ARBA" id="ARBA00004141"/>
    </source>
</evidence>
<dbReference type="Gene3D" id="1.20.1510.10">
    <property type="entry name" value="Cation efflux protein transmembrane domain"/>
    <property type="match status" value="1"/>
</dbReference>
<evidence type="ECO:0000256" key="5">
    <source>
        <dbReference type="ARBA" id="ARBA00022692"/>
    </source>
</evidence>
<dbReference type="RefSeq" id="WP_091639297.1">
    <property type="nucleotide sequence ID" value="NZ_FOEG01000001.1"/>
</dbReference>
<dbReference type="PANTHER" id="PTHR43840:SF15">
    <property type="entry name" value="MITOCHONDRIAL METAL TRANSPORTER 1-RELATED"/>
    <property type="match status" value="1"/>
</dbReference>
<evidence type="ECO:0000313" key="12">
    <source>
        <dbReference type="Proteomes" id="UP000199657"/>
    </source>
</evidence>
<dbReference type="PANTHER" id="PTHR43840">
    <property type="entry name" value="MITOCHONDRIAL METAL TRANSPORTER 1-RELATED"/>
    <property type="match status" value="1"/>
</dbReference>
<dbReference type="EMBL" id="FOEG01000001">
    <property type="protein sequence ID" value="SEO47987.1"/>
    <property type="molecule type" value="Genomic_DNA"/>
</dbReference>
<dbReference type="GO" id="GO:0015341">
    <property type="term" value="F:zinc efflux antiporter activity"/>
    <property type="evidence" value="ECO:0007669"/>
    <property type="project" value="TreeGrafter"/>
</dbReference>
<dbReference type="NCBIfam" id="TIGR01297">
    <property type="entry name" value="CDF"/>
    <property type="match status" value="1"/>
</dbReference>
<evidence type="ECO:0000256" key="4">
    <source>
        <dbReference type="ARBA" id="ARBA00022496"/>
    </source>
</evidence>
<sequence length="298" mass="32021">MWTLYRVERRLLGCSMAASFGLAVLGFVIAGLSGSQAVFFDALYSIAGLVTTWVGLLVVGRVGRHSAAYPFGQYGFEPLYNVIQGLVLAAVCAVAAWQGVVAVLAGGREVELGLALVYSLVAMALAIWLGRLLGRASRRINSPVIHLEAVAFRLDAWMSGTVAAGLLAGVALKAAGYEVLALYVDPVLVLVIMLLVVWTPLRLVRDNLQELLSRAPEHAVVEAVQHRVANAVGHGPWRLSQTRVTKYGRTLFVTVSVTVPRSIDAVSVSGLAELRRRIHRGVRAYWPGAEVEIDLGVS</sequence>